<evidence type="ECO:0008006" key="3">
    <source>
        <dbReference type="Google" id="ProtNLM"/>
    </source>
</evidence>
<protein>
    <recommendedName>
        <fullName evidence="3">SAM-dependent methyltransferase</fullName>
    </recommendedName>
</protein>
<name>A0ABY7VP72_9BACT</name>
<sequence length="206" mass="23672">MFSLIKNDLHTNILACGDGPSSFNAEVHSNGGTVTSIDPIYQFTKGQINKKIKEVTPNILEQVKQSSNNFVWKNIKSLEDLKNIRLSAMDEFLNDYENGLKDQRYIEASLPILPFKDQQFDLVLCSHFLFLYDSFLSLDFHIQSIIEMCRIGKEVRIFPLVTLNGNTSKYISDLQGALRNDYQIDIQTVDYEFQKDAKQMMKITKA</sequence>
<accession>A0ABY7VP72</accession>
<dbReference type="RefSeq" id="WP_274149274.1">
    <property type="nucleotide sequence ID" value="NZ_CP117811.1"/>
</dbReference>
<evidence type="ECO:0000313" key="1">
    <source>
        <dbReference type="EMBL" id="WDE95596.1"/>
    </source>
</evidence>
<organism evidence="1 2">
    <name type="scientific">Lentisphaera profundi</name>
    <dbReference type="NCBI Taxonomy" id="1658616"/>
    <lineage>
        <taxon>Bacteria</taxon>
        <taxon>Pseudomonadati</taxon>
        <taxon>Lentisphaerota</taxon>
        <taxon>Lentisphaeria</taxon>
        <taxon>Lentisphaerales</taxon>
        <taxon>Lentisphaeraceae</taxon>
        <taxon>Lentisphaera</taxon>
    </lineage>
</organism>
<evidence type="ECO:0000313" key="2">
    <source>
        <dbReference type="Proteomes" id="UP001214250"/>
    </source>
</evidence>
<dbReference type="EMBL" id="CP117811">
    <property type="protein sequence ID" value="WDE95596.1"/>
    <property type="molecule type" value="Genomic_DNA"/>
</dbReference>
<dbReference type="Proteomes" id="UP001214250">
    <property type="component" value="Chromosome 1"/>
</dbReference>
<gene>
    <name evidence="1" type="ORF">PQO03_07665</name>
</gene>
<proteinExistence type="predicted"/>
<reference evidence="1 2" key="1">
    <citation type="submission" date="2023-02" db="EMBL/GenBank/DDBJ databases">
        <title>Genome sequence of Lentisphaera profundi SAORIC-696.</title>
        <authorList>
            <person name="Kim e."/>
            <person name="Cho J.-C."/>
            <person name="Choi A."/>
            <person name="Kang I."/>
        </authorList>
    </citation>
    <scope>NUCLEOTIDE SEQUENCE [LARGE SCALE GENOMIC DNA]</scope>
    <source>
        <strain evidence="1 2">SAORIC-696</strain>
    </source>
</reference>
<keyword evidence="2" id="KW-1185">Reference proteome</keyword>